<dbReference type="RefSeq" id="WP_155139616.1">
    <property type="nucleotide sequence ID" value="NZ_BMGZ01000002.1"/>
</dbReference>
<reference evidence="2" key="1">
    <citation type="journal article" date="2014" name="Int. J. Syst. Evol. Microbiol.">
        <title>Complete genome sequence of Corynebacterium casei LMG S-19264T (=DSM 44701T), isolated from a smear-ripened cheese.</title>
        <authorList>
            <consortium name="US DOE Joint Genome Institute (JGI-PGF)"/>
            <person name="Walter F."/>
            <person name="Albersmeier A."/>
            <person name="Kalinowski J."/>
            <person name="Ruckert C."/>
        </authorList>
    </citation>
    <scope>NUCLEOTIDE SEQUENCE</scope>
    <source>
        <strain evidence="2">CGMCC 1.14984</strain>
    </source>
</reference>
<keyword evidence="1" id="KW-0472">Membrane</keyword>
<reference evidence="3 5" key="2">
    <citation type="submission" date="2020-02" db="EMBL/GenBank/DDBJ databases">
        <title>Genome sequence of Parvularcula flava strain NH6-79.</title>
        <authorList>
            <person name="Abdul Karim M.H."/>
            <person name="Lam M.Q."/>
            <person name="Chen S.J."/>
            <person name="Yahya A."/>
            <person name="Shahir S."/>
            <person name="Shamsir M.S."/>
            <person name="Chong C.S."/>
        </authorList>
    </citation>
    <scope>NUCLEOTIDE SEQUENCE [LARGE SCALE GENOMIC DNA]</scope>
    <source>
        <strain evidence="3 5">NH6-79</strain>
    </source>
</reference>
<dbReference type="Proteomes" id="UP000621856">
    <property type="component" value="Unassembled WGS sequence"/>
</dbReference>
<feature type="transmembrane region" description="Helical" evidence="1">
    <location>
        <begin position="54"/>
        <end position="71"/>
    </location>
</feature>
<comment type="caution">
    <text evidence="2">The sequence shown here is derived from an EMBL/GenBank/DDBJ whole genome shotgun (WGS) entry which is preliminary data.</text>
</comment>
<keyword evidence="1" id="KW-1133">Transmembrane helix</keyword>
<gene>
    <name evidence="3" type="ORF">FF098_008740</name>
    <name evidence="2" type="ORF">GCM10011355_17610</name>
</gene>
<evidence type="ECO:0000313" key="5">
    <source>
        <dbReference type="Proteomes" id="UP000818603"/>
    </source>
</evidence>
<sequence>MLRISARAVFAIVCMLTLSSLTIAPDPAPAKASIGLAIQQVDIGDAVAGLRLPSLMIVFLLVVLPVGYWLLARRQLQRRTRNR</sequence>
<reference evidence="2" key="3">
    <citation type="submission" date="2020-09" db="EMBL/GenBank/DDBJ databases">
        <authorList>
            <person name="Sun Q."/>
            <person name="Zhou Y."/>
        </authorList>
    </citation>
    <scope>NUCLEOTIDE SEQUENCE</scope>
    <source>
        <strain evidence="2">CGMCC 1.14984</strain>
    </source>
</reference>
<protein>
    <submittedName>
        <fullName evidence="2">Uncharacterized protein</fullName>
    </submittedName>
</protein>
<evidence type="ECO:0000256" key="1">
    <source>
        <dbReference type="SAM" id="Phobius"/>
    </source>
</evidence>
<evidence type="ECO:0000313" key="4">
    <source>
        <dbReference type="Proteomes" id="UP000621856"/>
    </source>
</evidence>
<organism evidence="2 4">
    <name type="scientific">Aquisalinus luteolus</name>
    <dbReference type="NCBI Taxonomy" id="1566827"/>
    <lineage>
        <taxon>Bacteria</taxon>
        <taxon>Pseudomonadati</taxon>
        <taxon>Pseudomonadota</taxon>
        <taxon>Alphaproteobacteria</taxon>
        <taxon>Parvularculales</taxon>
        <taxon>Parvularculaceae</taxon>
        <taxon>Aquisalinus</taxon>
    </lineage>
</organism>
<evidence type="ECO:0000313" key="3">
    <source>
        <dbReference type="EMBL" id="NHK27988.1"/>
    </source>
</evidence>
<accession>A0A8J3A7Z1</accession>
<proteinExistence type="predicted"/>
<evidence type="ECO:0000313" key="2">
    <source>
        <dbReference type="EMBL" id="GGH97133.1"/>
    </source>
</evidence>
<name>A0A8J3A7Z1_9PROT</name>
<keyword evidence="5" id="KW-1185">Reference proteome</keyword>
<dbReference type="EMBL" id="VCJR02000002">
    <property type="protein sequence ID" value="NHK27988.1"/>
    <property type="molecule type" value="Genomic_DNA"/>
</dbReference>
<dbReference type="EMBL" id="BMGZ01000002">
    <property type="protein sequence ID" value="GGH97133.1"/>
    <property type="molecule type" value="Genomic_DNA"/>
</dbReference>
<dbReference type="AlphaFoldDB" id="A0A8J3A7Z1"/>
<keyword evidence="1" id="KW-0812">Transmembrane</keyword>
<dbReference type="Proteomes" id="UP000818603">
    <property type="component" value="Unassembled WGS sequence"/>
</dbReference>